<name>A0A286D6T0_9GAMM</name>
<dbReference type="InterPro" id="IPR029045">
    <property type="entry name" value="ClpP/crotonase-like_dom_sf"/>
</dbReference>
<protein>
    <submittedName>
        <fullName evidence="2">Uncharacterized protein</fullName>
    </submittedName>
</protein>
<dbReference type="SUPFAM" id="SSF52096">
    <property type="entry name" value="ClpP/crotonase"/>
    <property type="match status" value="1"/>
</dbReference>
<accession>A0A286D6T0</accession>
<dbReference type="AlphaFoldDB" id="A0A286D6T0"/>
<evidence type="ECO:0000313" key="3">
    <source>
        <dbReference type="Proteomes" id="UP000219374"/>
    </source>
</evidence>
<reference evidence="2 3" key="1">
    <citation type="submission" date="2017-09" db="EMBL/GenBank/DDBJ databases">
        <authorList>
            <person name="Ehlers B."/>
            <person name="Leendertz F.H."/>
        </authorList>
    </citation>
    <scope>NUCLEOTIDE SEQUENCE [LARGE SCALE GENOMIC DNA]</scope>
    <source>
        <strain evidence="2 3">CGMCC 1.10978</strain>
    </source>
</reference>
<gene>
    <name evidence="2" type="ORF">SAMN06296416_103282</name>
</gene>
<sequence length="248" mass="27464">MYRRPAAVGIAMLAIMTDAGADPISSLLQLDEPVVVVQQRTIVYRGEITQSGVEEVKRLLDAAIDARELAIESGGGDVEAGLDLGGLILKHGLDVRVTGDVCLSSCANYVFVAGKSKIIEPGALVLWHGSMMQKNLLSNVDISSAETTLGRPLKWFERWQSKRVISAWLKQIRRREAEFYRALDIDQRITIYGQDVGCGCDWTFSVVDMGKFGLRNVVASESYGYSDYGRWSRPWKMLKVDSSLLEGK</sequence>
<feature type="chain" id="PRO_5012673725" evidence="1">
    <location>
        <begin position="22"/>
        <end position="248"/>
    </location>
</feature>
<proteinExistence type="predicted"/>
<keyword evidence="3" id="KW-1185">Reference proteome</keyword>
<dbReference type="Proteomes" id="UP000219374">
    <property type="component" value="Unassembled WGS sequence"/>
</dbReference>
<evidence type="ECO:0000256" key="1">
    <source>
        <dbReference type="SAM" id="SignalP"/>
    </source>
</evidence>
<organism evidence="2 3">
    <name type="scientific">Pseudoxanthomonas wuyuanensis</name>
    <dbReference type="NCBI Taxonomy" id="1073196"/>
    <lineage>
        <taxon>Bacteria</taxon>
        <taxon>Pseudomonadati</taxon>
        <taxon>Pseudomonadota</taxon>
        <taxon>Gammaproteobacteria</taxon>
        <taxon>Lysobacterales</taxon>
        <taxon>Lysobacteraceae</taxon>
        <taxon>Pseudoxanthomonas</taxon>
    </lineage>
</organism>
<keyword evidence="1" id="KW-0732">Signal</keyword>
<evidence type="ECO:0000313" key="2">
    <source>
        <dbReference type="EMBL" id="SOD54358.1"/>
    </source>
</evidence>
<dbReference type="Gene3D" id="3.90.226.10">
    <property type="entry name" value="2-enoyl-CoA Hydratase, Chain A, domain 1"/>
    <property type="match status" value="1"/>
</dbReference>
<feature type="signal peptide" evidence="1">
    <location>
        <begin position="1"/>
        <end position="21"/>
    </location>
</feature>
<dbReference type="EMBL" id="OCND01000003">
    <property type="protein sequence ID" value="SOD54358.1"/>
    <property type="molecule type" value="Genomic_DNA"/>
</dbReference>